<evidence type="ECO:0000256" key="4">
    <source>
        <dbReference type="ARBA" id="ARBA00023329"/>
    </source>
</evidence>
<proteinExistence type="predicted"/>
<dbReference type="Gene3D" id="2.60.40.10">
    <property type="entry name" value="Immunoglobulins"/>
    <property type="match status" value="1"/>
</dbReference>
<dbReference type="Pfam" id="PF21310">
    <property type="entry name" value="OCRL-like_ASH"/>
    <property type="match status" value="1"/>
</dbReference>
<dbReference type="Pfam" id="PF00620">
    <property type="entry name" value="RhoGAP"/>
    <property type="match status" value="1"/>
</dbReference>
<dbReference type="PROSITE" id="PS50238">
    <property type="entry name" value="RHOGAP"/>
    <property type="match status" value="1"/>
</dbReference>
<dbReference type="OrthoDB" id="7862313at2759"/>
<dbReference type="SUPFAM" id="SSF56219">
    <property type="entry name" value="DNase I-like"/>
    <property type="match status" value="1"/>
</dbReference>
<dbReference type="CDD" id="cd04380">
    <property type="entry name" value="RhoGAP_OCRL1"/>
    <property type="match status" value="1"/>
</dbReference>
<dbReference type="InterPro" id="IPR000198">
    <property type="entry name" value="RhoGAP_dom"/>
</dbReference>
<dbReference type="InterPro" id="IPR047078">
    <property type="entry name" value="RhoGAP_OCRL1"/>
</dbReference>
<dbReference type="PROSITE" id="PS51257">
    <property type="entry name" value="PROKAR_LIPOPROTEIN"/>
    <property type="match status" value="1"/>
</dbReference>
<dbReference type="Gene3D" id="1.10.555.10">
    <property type="entry name" value="Rho GTPase activation protein"/>
    <property type="match status" value="1"/>
</dbReference>
<dbReference type="PANTHER" id="PTHR11200">
    <property type="entry name" value="INOSITOL 5-PHOSPHATASE"/>
    <property type="match status" value="1"/>
</dbReference>
<dbReference type="GO" id="GO:0030670">
    <property type="term" value="C:phagocytic vesicle membrane"/>
    <property type="evidence" value="ECO:0007669"/>
    <property type="project" value="UniProtKB-SubCell"/>
</dbReference>
<dbReference type="Gene3D" id="3.60.10.10">
    <property type="entry name" value="Endonuclease/exonuclease/phosphatase"/>
    <property type="match status" value="1"/>
</dbReference>
<sequence length="868" mass="95005">MRCCAFVQRSASAPPHSAPLASIISLSLACTCTHLRGHTHAQTQEIWAGKGRIVTSIVAPSVRCRGPLSSPDTQTAMHPGLPRAFPNKEWHTVEDIFRRRAPLSFLAPNSSASATADPAAAAEAWVQQEIGYYEASYTTVEDLSVCVTTFNVGCKKPVLPLTSLSCLSNGSGGEDGALARPTDLIVVGLQEVDMSATALFKQETEASAPWVAGLNAAIGASGVNSTAASSSSGAGASPYYAFPPKQLVGLLLCVFIRRPLLSAVSEFSVATVATGALGSMGNKGAVGFHLVLHRTSICIITAHLAAGQSNVSKRNEDINTIFKSMDFNAARRAEIQSNAKANMTIDESVFFELHPRDHDIIIVAGDLNYRLRLPYETAVHLANNGQFSELLQYDELEAEMKSPHTPWLNFLHFRPTHMPTYRFDIGTDVYDTSEKRRIPSYTDRICVWSRRKSMESRIRLDRLSALMEVRSSDHKPVQALARIPMSVEVPAQRAQVISSLREKVAVIGLAQASSAKISLSTSKVNFQAQSFHHCGTQETITVQNNGDCVSVVRVVRQREGDDSEGTWLCVTPLEFAILPGESQDVDIETAIDPRCMTWLAAWRPYQGRGHIQLTSVLLFCCRNGPVQTVECQCTLRPSVFGNGLDSIALLQDKPCVEAYAQKDDFEEVVRQVRPHVPKELWYLAHVIAQHPRERGLFTRSTDKEVCCCIMELLDTKSAPLPVGTDVHCAAECLLVFLKNLLEPVVPYAQYTAALAAGRTKGKAPLQFLRQLPTMHANVWIYVVSLLNYLLRPVHSCENDLDANLLAHIFSTVLIVRPSDAQGAIPARLQQGGGIDQQVRQQLQQENDDALALVEYFLSTPPSMLAAVE</sequence>
<dbReference type="FunFam" id="3.60.10.10:FF:000128">
    <property type="entry name" value="Inositol/phosphatidylinositol phosphatase, putative"/>
    <property type="match status" value="1"/>
</dbReference>
<comment type="subcellular location">
    <subcellularLocation>
        <location evidence="2">Cytoplasmic vesicle</location>
        <location evidence="2">Phagosome membrane</location>
    </subcellularLocation>
    <subcellularLocation>
        <location evidence="1">Early endosome membrane</location>
    </subcellularLocation>
</comment>
<evidence type="ECO:0000256" key="3">
    <source>
        <dbReference type="ARBA" id="ARBA00022753"/>
    </source>
</evidence>
<gene>
    <name evidence="6" type="ORF">LtaPh_1511400</name>
</gene>
<evidence type="ECO:0000313" key="6">
    <source>
        <dbReference type="EMBL" id="GET87306.1"/>
    </source>
</evidence>
<organism evidence="6 7">
    <name type="scientific">Leishmania tarentolae</name>
    <name type="common">Sauroleishmania tarentolae</name>
    <dbReference type="NCBI Taxonomy" id="5689"/>
    <lineage>
        <taxon>Eukaryota</taxon>
        <taxon>Discoba</taxon>
        <taxon>Euglenozoa</taxon>
        <taxon>Kinetoplastea</taxon>
        <taxon>Metakinetoplastina</taxon>
        <taxon>Trypanosomatida</taxon>
        <taxon>Trypanosomatidae</taxon>
        <taxon>Leishmaniinae</taxon>
        <taxon>Leishmania</taxon>
        <taxon>lizard Leishmania</taxon>
    </lineage>
</organism>
<dbReference type="Pfam" id="PF22669">
    <property type="entry name" value="Exo_endo_phos2"/>
    <property type="match status" value="1"/>
</dbReference>
<accession>A0A640KC79</accession>
<dbReference type="InterPro" id="IPR046985">
    <property type="entry name" value="IP5"/>
</dbReference>
<keyword evidence="3" id="KW-0967">Endosome</keyword>
<comment type="caution">
    <text evidence="6">The sequence shown here is derived from an EMBL/GenBank/DDBJ whole genome shotgun (WGS) entry which is preliminary data.</text>
</comment>
<dbReference type="SMART" id="SM00128">
    <property type="entry name" value="IPPc"/>
    <property type="match status" value="1"/>
</dbReference>
<dbReference type="GO" id="GO:0031901">
    <property type="term" value="C:early endosome membrane"/>
    <property type="evidence" value="ECO:0007669"/>
    <property type="project" value="UniProtKB-SubCell"/>
</dbReference>
<name>A0A640KC79_LEITA</name>
<dbReference type="SMART" id="SM00324">
    <property type="entry name" value="RhoGAP"/>
    <property type="match status" value="1"/>
</dbReference>
<evidence type="ECO:0000256" key="2">
    <source>
        <dbReference type="ARBA" id="ARBA00004580"/>
    </source>
</evidence>
<dbReference type="InterPro" id="IPR000300">
    <property type="entry name" value="IPPc"/>
</dbReference>
<dbReference type="EMBL" id="BLBS01000019">
    <property type="protein sequence ID" value="GET87306.1"/>
    <property type="molecule type" value="Genomic_DNA"/>
</dbReference>
<dbReference type="PANTHER" id="PTHR11200:SF300">
    <property type="entry name" value="TYPE II INOSITOL 1,4,5-TRISPHOSPHATE 5-PHOSPHATASE"/>
    <property type="match status" value="1"/>
</dbReference>
<evidence type="ECO:0000313" key="7">
    <source>
        <dbReference type="Proteomes" id="UP000419144"/>
    </source>
</evidence>
<evidence type="ECO:0000259" key="5">
    <source>
        <dbReference type="PROSITE" id="PS50238"/>
    </source>
</evidence>
<dbReference type="GO" id="GO:0007165">
    <property type="term" value="P:signal transduction"/>
    <property type="evidence" value="ECO:0007669"/>
    <property type="project" value="InterPro"/>
</dbReference>
<dbReference type="InterPro" id="IPR036691">
    <property type="entry name" value="Endo/exonu/phosph_ase_sf"/>
</dbReference>
<keyword evidence="7" id="KW-1185">Reference proteome</keyword>
<dbReference type="SUPFAM" id="SSF48350">
    <property type="entry name" value="GTPase activation domain, GAP"/>
    <property type="match status" value="1"/>
</dbReference>
<keyword evidence="4" id="KW-0968">Cytoplasmic vesicle</keyword>
<reference evidence="6" key="1">
    <citation type="submission" date="2019-11" db="EMBL/GenBank/DDBJ databases">
        <title>Leishmania tarentolae CDS.</title>
        <authorList>
            <person name="Goto Y."/>
            <person name="Yamagishi J."/>
        </authorList>
    </citation>
    <scope>NUCLEOTIDE SEQUENCE [LARGE SCALE GENOMIC DNA]</scope>
    <source>
        <strain evidence="6">Parrot Tar II</strain>
    </source>
</reference>
<dbReference type="GO" id="GO:0004439">
    <property type="term" value="F:phosphatidylinositol-4,5-bisphosphate 5-phosphatase activity"/>
    <property type="evidence" value="ECO:0007669"/>
    <property type="project" value="TreeGrafter"/>
</dbReference>
<dbReference type="AlphaFoldDB" id="A0A640KC79"/>
<protein>
    <submittedName>
        <fullName evidence="6">Inositol/phosphatidylinositol phosphatase, putative</fullName>
    </submittedName>
</protein>
<dbReference type="InterPro" id="IPR013783">
    <property type="entry name" value="Ig-like_fold"/>
</dbReference>
<dbReference type="GO" id="GO:0046856">
    <property type="term" value="P:phosphatidylinositol dephosphorylation"/>
    <property type="evidence" value="ECO:0007669"/>
    <property type="project" value="InterPro"/>
</dbReference>
<dbReference type="InterPro" id="IPR048869">
    <property type="entry name" value="OCRL-1_2_ASH"/>
</dbReference>
<dbReference type="InterPro" id="IPR008936">
    <property type="entry name" value="Rho_GTPase_activation_prot"/>
</dbReference>
<feature type="domain" description="Rho-GAP" evidence="5">
    <location>
        <begin position="663"/>
        <end position="864"/>
    </location>
</feature>
<evidence type="ECO:0000256" key="1">
    <source>
        <dbReference type="ARBA" id="ARBA00004146"/>
    </source>
</evidence>
<dbReference type="Proteomes" id="UP000419144">
    <property type="component" value="Unassembled WGS sequence"/>
</dbReference>
<dbReference type="VEuPathDB" id="TriTrypDB:LtaPh_1511400"/>